<gene>
    <name evidence="1" type="ORF">METZ01_LOCUS388442</name>
</gene>
<dbReference type="EMBL" id="UINC01145451">
    <property type="protein sequence ID" value="SVD35588.1"/>
    <property type="molecule type" value="Genomic_DNA"/>
</dbReference>
<accession>A0A382UPG1</accession>
<proteinExistence type="predicted"/>
<evidence type="ECO:0000313" key="1">
    <source>
        <dbReference type="EMBL" id="SVD35588.1"/>
    </source>
</evidence>
<dbReference type="AlphaFoldDB" id="A0A382UPG1"/>
<reference evidence="1" key="1">
    <citation type="submission" date="2018-05" db="EMBL/GenBank/DDBJ databases">
        <authorList>
            <person name="Lanie J.A."/>
            <person name="Ng W.-L."/>
            <person name="Kazmierczak K.M."/>
            <person name="Andrzejewski T.M."/>
            <person name="Davidsen T.M."/>
            <person name="Wayne K.J."/>
            <person name="Tettelin H."/>
            <person name="Glass J.I."/>
            <person name="Rusch D."/>
            <person name="Podicherti R."/>
            <person name="Tsui H.-C.T."/>
            <person name="Winkler M.E."/>
        </authorList>
    </citation>
    <scope>NUCLEOTIDE SEQUENCE</scope>
</reference>
<organism evidence="1">
    <name type="scientific">marine metagenome</name>
    <dbReference type="NCBI Taxonomy" id="408172"/>
    <lineage>
        <taxon>unclassified sequences</taxon>
        <taxon>metagenomes</taxon>
        <taxon>ecological metagenomes</taxon>
    </lineage>
</organism>
<name>A0A382UPG1_9ZZZZ</name>
<protein>
    <submittedName>
        <fullName evidence="1">Uncharacterized protein</fullName>
    </submittedName>
</protein>
<sequence length="54" mass="6239">MKKELCCPECGSDDILFLAWVDEHEKMARGYDDPFNYCQSCESQFVTAKEKEVA</sequence>